<comment type="caution">
    <text evidence="12">The sequence shown here is derived from an EMBL/GenBank/DDBJ whole genome shotgun (WGS) entry which is preliminary data.</text>
</comment>
<keyword evidence="5 10" id="KW-0552">Olfaction</keyword>
<evidence type="ECO:0000313" key="13">
    <source>
        <dbReference type="Proteomes" id="UP000494165"/>
    </source>
</evidence>
<keyword evidence="3 10" id="KW-0716">Sensory transduction</keyword>
<keyword evidence="7 10" id="KW-0472">Membrane</keyword>
<evidence type="ECO:0000256" key="5">
    <source>
        <dbReference type="ARBA" id="ARBA00022725"/>
    </source>
</evidence>
<protein>
    <recommendedName>
        <fullName evidence="10 11">Multifunctional fusion protein</fullName>
    </recommendedName>
    <domain>
        <recommendedName>
            <fullName evidence="10">Odorant receptor</fullName>
        </recommendedName>
    </domain>
    <domain>
        <recommendedName>
            <fullName evidence="11">Gustatory receptor</fullName>
        </recommendedName>
    </domain>
</protein>
<comment type="subcellular location">
    <subcellularLocation>
        <location evidence="1 10">Cell membrane</location>
        <topology evidence="1 10">Multi-pass membrane protein</topology>
    </subcellularLocation>
</comment>
<keyword evidence="4 10" id="KW-0812">Transmembrane</keyword>
<reference evidence="12 13" key="1">
    <citation type="submission" date="2020-04" db="EMBL/GenBank/DDBJ databases">
        <authorList>
            <person name="Alioto T."/>
            <person name="Alioto T."/>
            <person name="Gomez Garrido J."/>
        </authorList>
    </citation>
    <scope>NUCLEOTIDE SEQUENCE [LARGE SCALE GENOMIC DNA]</scope>
</reference>
<feature type="transmembrane region" description="Helical" evidence="10">
    <location>
        <begin position="295"/>
        <end position="324"/>
    </location>
</feature>
<dbReference type="PANTHER" id="PTHR21137:SF35">
    <property type="entry name" value="ODORANT RECEPTOR 19A-RELATED"/>
    <property type="match status" value="1"/>
</dbReference>
<dbReference type="InterPro" id="IPR013604">
    <property type="entry name" value="7TM_chemorcpt"/>
</dbReference>
<evidence type="ECO:0000256" key="9">
    <source>
        <dbReference type="ARBA" id="ARBA00023224"/>
    </source>
</evidence>
<evidence type="ECO:0000256" key="3">
    <source>
        <dbReference type="ARBA" id="ARBA00022606"/>
    </source>
</evidence>
<comment type="function">
    <text evidence="11">Gustatory receptor which mediates acceptance or avoidance behavior, depending on its substrates.</text>
</comment>
<evidence type="ECO:0000256" key="2">
    <source>
        <dbReference type="ARBA" id="ARBA00022475"/>
    </source>
</evidence>
<dbReference type="PANTHER" id="PTHR21137">
    <property type="entry name" value="ODORANT RECEPTOR"/>
    <property type="match status" value="1"/>
</dbReference>
<dbReference type="GO" id="GO:0005886">
    <property type="term" value="C:plasma membrane"/>
    <property type="evidence" value="ECO:0007669"/>
    <property type="project" value="UniProtKB-SubCell"/>
</dbReference>
<keyword evidence="2 11" id="KW-1003">Cell membrane</keyword>
<organism evidence="12 13">
    <name type="scientific">Cloeon dipterum</name>
    <dbReference type="NCBI Taxonomy" id="197152"/>
    <lineage>
        <taxon>Eukaryota</taxon>
        <taxon>Metazoa</taxon>
        <taxon>Ecdysozoa</taxon>
        <taxon>Arthropoda</taxon>
        <taxon>Hexapoda</taxon>
        <taxon>Insecta</taxon>
        <taxon>Pterygota</taxon>
        <taxon>Palaeoptera</taxon>
        <taxon>Ephemeroptera</taxon>
        <taxon>Pisciforma</taxon>
        <taxon>Baetidae</taxon>
        <taxon>Cloeon</taxon>
    </lineage>
</organism>
<accession>A0A8S1CZ42</accession>
<feature type="transmembrane region" description="Helical" evidence="10">
    <location>
        <begin position="131"/>
        <end position="150"/>
    </location>
</feature>
<gene>
    <name evidence="12" type="ORF">CLODIP_2_CD11021</name>
</gene>
<dbReference type="EMBL" id="CADEPI010000082">
    <property type="protein sequence ID" value="CAB3373132.1"/>
    <property type="molecule type" value="Genomic_DNA"/>
</dbReference>
<dbReference type="Pfam" id="PF08395">
    <property type="entry name" value="7tm_7"/>
    <property type="match status" value="1"/>
</dbReference>
<comment type="similarity">
    <text evidence="11">Belongs to the insect chemoreceptor superfamily. Gustatory receptor (GR) family.</text>
</comment>
<feature type="transmembrane region" description="Helical" evidence="10">
    <location>
        <begin position="66"/>
        <end position="86"/>
    </location>
</feature>
<dbReference type="AlphaFoldDB" id="A0A8S1CZ42"/>
<dbReference type="Proteomes" id="UP000494165">
    <property type="component" value="Unassembled WGS sequence"/>
</dbReference>
<keyword evidence="8 10" id="KW-0675">Receptor</keyword>
<evidence type="ECO:0000256" key="7">
    <source>
        <dbReference type="ARBA" id="ARBA00023136"/>
    </source>
</evidence>
<keyword evidence="13" id="KW-1185">Reference proteome</keyword>
<sequence length="404" mass="45888">MNSIFKNTRYKLIRNANLVAGFWLPRAENEKSPTIHLLEALHLGNILLTMWSMIPFLEDVARRISVRAVGPSVFTMLLYVTALTRYTHAIVARKKFCSLFAQVNSINNCKPFESDQKENLDSTCKKVRNMLFAQLSLFVLANSAISYFGYKITTNREGSSAFNQMELELLGRAGQPELWTPRETLSIFLNMILSYMVPLKLITLDALLHLLYVFICDQVDFLEDQFDLITKTESATEAQATLQEWLSLFSKVKRLMIDVNDAFSFQTVSLLLSNMAIICFAAYTSAKVNLNMSDFFISMINICLQIFSLFFFVTMIVLTLFSVLQTLLYCISGQNLLNTADKLCSRLANISLADQPLVSVHHILLVETQRSFAVRGGPFFKLSLEFFATIIGAVFTYFMVLIQI</sequence>
<evidence type="ECO:0000256" key="10">
    <source>
        <dbReference type="RuleBase" id="RU351113"/>
    </source>
</evidence>
<comment type="caution">
    <text evidence="10">Lacks conserved residue(s) required for the propagation of feature annotation.</text>
</comment>
<keyword evidence="9 10" id="KW-0807">Transducer</keyword>
<feature type="transmembrane region" description="Helical" evidence="10">
    <location>
        <begin position="187"/>
        <end position="215"/>
    </location>
</feature>
<feature type="transmembrane region" description="Helical" evidence="10">
    <location>
        <begin position="379"/>
        <end position="402"/>
    </location>
</feature>
<keyword evidence="6 10" id="KW-1133">Transmembrane helix</keyword>
<dbReference type="GO" id="GO:0005549">
    <property type="term" value="F:odorant binding"/>
    <property type="evidence" value="ECO:0007669"/>
    <property type="project" value="InterPro"/>
</dbReference>
<evidence type="ECO:0000256" key="8">
    <source>
        <dbReference type="ARBA" id="ARBA00023170"/>
    </source>
</evidence>
<dbReference type="GO" id="GO:0050909">
    <property type="term" value="P:sensory perception of taste"/>
    <property type="evidence" value="ECO:0007669"/>
    <property type="project" value="InterPro"/>
</dbReference>
<evidence type="ECO:0000313" key="12">
    <source>
        <dbReference type="EMBL" id="CAB3373132.1"/>
    </source>
</evidence>
<dbReference type="OrthoDB" id="6604226at2759"/>
<feature type="transmembrane region" description="Helical" evidence="10">
    <location>
        <begin position="263"/>
        <end position="283"/>
    </location>
</feature>
<dbReference type="GO" id="GO:0007165">
    <property type="term" value="P:signal transduction"/>
    <property type="evidence" value="ECO:0007669"/>
    <property type="project" value="UniProtKB-KW"/>
</dbReference>
<dbReference type="GO" id="GO:0004984">
    <property type="term" value="F:olfactory receptor activity"/>
    <property type="evidence" value="ECO:0007669"/>
    <property type="project" value="InterPro"/>
</dbReference>
<comment type="similarity">
    <text evidence="10">Belongs to the insect chemoreceptor superfamily. Heteromeric odorant receptor channel (TC 1.A.69) family.</text>
</comment>
<name>A0A8S1CZ42_9INSE</name>
<evidence type="ECO:0000256" key="1">
    <source>
        <dbReference type="ARBA" id="ARBA00004651"/>
    </source>
</evidence>
<dbReference type="InterPro" id="IPR004117">
    <property type="entry name" value="7tm6_olfct_rcpt"/>
</dbReference>
<evidence type="ECO:0000256" key="4">
    <source>
        <dbReference type="ARBA" id="ARBA00022692"/>
    </source>
</evidence>
<evidence type="ECO:0000256" key="11">
    <source>
        <dbReference type="RuleBase" id="RU363108"/>
    </source>
</evidence>
<proteinExistence type="inferred from homology"/>
<evidence type="ECO:0000256" key="6">
    <source>
        <dbReference type="ARBA" id="ARBA00022989"/>
    </source>
</evidence>